<name>A0A2V4EP56_9GAMM</name>
<dbReference type="AlphaFoldDB" id="A0A2V4EP56"/>
<dbReference type="Proteomes" id="UP000247932">
    <property type="component" value="Unassembled WGS sequence"/>
</dbReference>
<proteinExistence type="predicted"/>
<dbReference type="OrthoDB" id="6637188at2"/>
<accession>A0A2V4EP56</accession>
<protein>
    <submittedName>
        <fullName evidence="1">Uncharacterized protein</fullName>
    </submittedName>
</protein>
<organism evidence="1 2">
    <name type="scientific">Gilliamella apicola</name>
    <dbReference type="NCBI Taxonomy" id="1196095"/>
    <lineage>
        <taxon>Bacteria</taxon>
        <taxon>Pseudomonadati</taxon>
        <taxon>Pseudomonadota</taxon>
        <taxon>Gammaproteobacteria</taxon>
        <taxon>Orbales</taxon>
        <taxon>Orbaceae</taxon>
        <taxon>Gilliamella</taxon>
    </lineage>
</organism>
<dbReference type="RefSeq" id="WP_110433864.1">
    <property type="nucleotide sequence ID" value="NZ_QGLR01000012.1"/>
</dbReference>
<dbReference type="EMBL" id="QGLR01000012">
    <property type="protein sequence ID" value="PXZ06298.1"/>
    <property type="molecule type" value="Genomic_DNA"/>
</dbReference>
<keyword evidence="2" id="KW-1185">Reference proteome</keyword>
<evidence type="ECO:0000313" key="1">
    <source>
        <dbReference type="EMBL" id="PXZ06298.1"/>
    </source>
</evidence>
<sequence length="77" mass="9098">MDLREEFIEGLRLIFKQGYSSELATKYAFDFYLKHKISDKDLYDIVEDIMIIDAGSEFEMTEGEIKKLVKEKLKINL</sequence>
<comment type="caution">
    <text evidence="1">The sequence shown here is derived from an EMBL/GenBank/DDBJ whole genome shotgun (WGS) entry which is preliminary data.</text>
</comment>
<evidence type="ECO:0000313" key="2">
    <source>
        <dbReference type="Proteomes" id="UP000247932"/>
    </source>
</evidence>
<gene>
    <name evidence="1" type="ORF">DKK70_09960</name>
</gene>
<reference evidence="1 2" key="1">
    <citation type="submission" date="2018-05" db="EMBL/GenBank/DDBJ databases">
        <title>Reference genomes for bee gut microbiota database.</title>
        <authorList>
            <person name="Ellegaard K.M."/>
        </authorList>
    </citation>
    <scope>NUCLEOTIDE SEQUENCE [LARGE SCALE GENOMIC DNA]</scope>
    <source>
        <strain evidence="1 2">ESL0182</strain>
    </source>
</reference>